<dbReference type="InterPro" id="IPR051531">
    <property type="entry name" value="N-acetyltransferase"/>
</dbReference>
<dbReference type="OrthoDB" id="9811523at2"/>
<evidence type="ECO:0000259" key="1">
    <source>
        <dbReference type="PROSITE" id="PS51186"/>
    </source>
</evidence>
<gene>
    <name evidence="2" type="ORF">SAMN05421820_102718</name>
</gene>
<reference evidence="3" key="1">
    <citation type="submission" date="2016-10" db="EMBL/GenBank/DDBJ databases">
        <authorList>
            <person name="Varghese N."/>
            <person name="Submissions S."/>
        </authorList>
    </citation>
    <scope>NUCLEOTIDE SEQUENCE [LARGE SCALE GENOMIC DNA]</scope>
    <source>
        <strain evidence="3">DSM 19110</strain>
    </source>
</reference>
<sequence length="202" mass="23463">MVRIGDFFGLWQFLIFTIMQAIPTLKTERLILKGVSMEDVPSYTRYFVDYDVVRYLSAEVPWPYPENGVKDYLEHIVLPQQGDGHWVWGIFLKEQPDQLIGTIDLRREGKPEHRGFWLGKPFWGRGIMTEANFPVLDFAFSELGFDCLLFANALGNVGSRRIKEKTGARLIGHRETGFVDPLFTESEIWELSRENWLKFKGV</sequence>
<proteinExistence type="predicted"/>
<evidence type="ECO:0000313" key="3">
    <source>
        <dbReference type="Proteomes" id="UP000183200"/>
    </source>
</evidence>
<dbReference type="STRING" id="430522.BFS30_18305"/>
<name>A0A1G9PRB1_9SPHI</name>
<organism evidence="2 3">
    <name type="scientific">Pedobacter steynii</name>
    <dbReference type="NCBI Taxonomy" id="430522"/>
    <lineage>
        <taxon>Bacteria</taxon>
        <taxon>Pseudomonadati</taxon>
        <taxon>Bacteroidota</taxon>
        <taxon>Sphingobacteriia</taxon>
        <taxon>Sphingobacteriales</taxon>
        <taxon>Sphingobacteriaceae</taxon>
        <taxon>Pedobacter</taxon>
    </lineage>
</organism>
<protein>
    <submittedName>
        <fullName evidence="2">Protein N-acetyltransferase, RimJ/RimL family</fullName>
    </submittedName>
</protein>
<dbReference type="PANTHER" id="PTHR43792">
    <property type="entry name" value="GNAT FAMILY, PUTATIVE (AFU_ORTHOLOGUE AFUA_3G00765)-RELATED-RELATED"/>
    <property type="match status" value="1"/>
</dbReference>
<dbReference type="GO" id="GO:0016747">
    <property type="term" value="F:acyltransferase activity, transferring groups other than amino-acyl groups"/>
    <property type="evidence" value="ECO:0007669"/>
    <property type="project" value="InterPro"/>
</dbReference>
<keyword evidence="2" id="KW-0808">Transferase</keyword>
<dbReference type="Proteomes" id="UP000183200">
    <property type="component" value="Unassembled WGS sequence"/>
</dbReference>
<dbReference type="EMBL" id="FNGY01000002">
    <property type="protein sequence ID" value="SDM00635.1"/>
    <property type="molecule type" value="Genomic_DNA"/>
</dbReference>
<dbReference type="Gene3D" id="3.40.630.30">
    <property type="match status" value="1"/>
</dbReference>
<dbReference type="AlphaFoldDB" id="A0A1G9PRB1"/>
<dbReference type="InterPro" id="IPR016181">
    <property type="entry name" value="Acyl_CoA_acyltransferase"/>
</dbReference>
<accession>A0A1G9PRB1</accession>
<dbReference type="PROSITE" id="PS51186">
    <property type="entry name" value="GNAT"/>
    <property type="match status" value="1"/>
</dbReference>
<evidence type="ECO:0000313" key="2">
    <source>
        <dbReference type="EMBL" id="SDM00635.1"/>
    </source>
</evidence>
<keyword evidence="3" id="KW-1185">Reference proteome</keyword>
<dbReference type="Pfam" id="PF13302">
    <property type="entry name" value="Acetyltransf_3"/>
    <property type="match status" value="1"/>
</dbReference>
<dbReference type="SUPFAM" id="SSF55729">
    <property type="entry name" value="Acyl-CoA N-acyltransferases (Nat)"/>
    <property type="match status" value="1"/>
</dbReference>
<feature type="domain" description="N-acetyltransferase" evidence="1">
    <location>
        <begin position="38"/>
        <end position="194"/>
    </location>
</feature>
<dbReference type="InterPro" id="IPR000182">
    <property type="entry name" value="GNAT_dom"/>
</dbReference>